<proteinExistence type="predicted"/>
<dbReference type="GO" id="GO:0003677">
    <property type="term" value="F:DNA binding"/>
    <property type="evidence" value="ECO:0007669"/>
    <property type="project" value="UniProtKB-ARBA"/>
</dbReference>
<comment type="caution">
    <text evidence="10">The sequence shown here is derived from an EMBL/GenBank/DDBJ whole genome shotgun (WGS) entry which is preliminary data.</text>
</comment>
<keyword evidence="4" id="KW-0347">Helicase</keyword>
<evidence type="ECO:0000256" key="7">
    <source>
        <dbReference type="ARBA" id="ARBA00023242"/>
    </source>
</evidence>
<dbReference type="AlphaFoldDB" id="A0AAE0GN22"/>
<evidence type="ECO:0000256" key="2">
    <source>
        <dbReference type="ARBA" id="ARBA00022741"/>
    </source>
</evidence>
<evidence type="ECO:0000256" key="8">
    <source>
        <dbReference type="SAM" id="MobiDB-lite"/>
    </source>
</evidence>
<dbReference type="EMBL" id="LGRX02004411">
    <property type="protein sequence ID" value="KAK3280401.1"/>
    <property type="molecule type" value="Genomic_DNA"/>
</dbReference>
<dbReference type="SMART" id="SM00393">
    <property type="entry name" value="R3H"/>
    <property type="match status" value="1"/>
</dbReference>
<evidence type="ECO:0000256" key="6">
    <source>
        <dbReference type="ARBA" id="ARBA00022884"/>
    </source>
</evidence>
<keyword evidence="7" id="KW-0539">Nucleus</keyword>
<evidence type="ECO:0000259" key="9">
    <source>
        <dbReference type="PROSITE" id="PS51061"/>
    </source>
</evidence>
<comment type="subcellular location">
    <subcellularLocation>
        <location evidence="1">Nucleus</location>
    </subcellularLocation>
</comment>
<dbReference type="GO" id="GO:0004386">
    <property type="term" value="F:helicase activity"/>
    <property type="evidence" value="ECO:0007669"/>
    <property type="project" value="UniProtKB-KW"/>
</dbReference>
<dbReference type="GO" id="GO:0005634">
    <property type="term" value="C:nucleus"/>
    <property type="evidence" value="ECO:0007669"/>
    <property type="project" value="UniProtKB-SubCell"/>
</dbReference>
<accession>A0AAE0GN22</accession>
<organism evidence="10 11">
    <name type="scientific">Cymbomonas tetramitiformis</name>
    <dbReference type="NCBI Taxonomy" id="36881"/>
    <lineage>
        <taxon>Eukaryota</taxon>
        <taxon>Viridiplantae</taxon>
        <taxon>Chlorophyta</taxon>
        <taxon>Pyramimonadophyceae</taxon>
        <taxon>Pyramimonadales</taxon>
        <taxon>Pyramimonadaceae</taxon>
        <taxon>Cymbomonas</taxon>
    </lineage>
</organism>
<dbReference type="PROSITE" id="PS51061">
    <property type="entry name" value="R3H"/>
    <property type="match status" value="1"/>
</dbReference>
<dbReference type="GO" id="GO:0003723">
    <property type="term" value="F:RNA binding"/>
    <property type="evidence" value="ECO:0007669"/>
    <property type="project" value="UniProtKB-KW"/>
</dbReference>
<dbReference type="FunFam" id="3.30.1370.50:FF:000002">
    <property type="entry name" value="Immunoglobulin mu DNA-binding protein 2"/>
    <property type="match status" value="1"/>
</dbReference>
<dbReference type="SUPFAM" id="SSF82708">
    <property type="entry name" value="R3H domain"/>
    <property type="match status" value="1"/>
</dbReference>
<dbReference type="InterPro" id="IPR001374">
    <property type="entry name" value="R3H_dom"/>
</dbReference>
<feature type="region of interest" description="Disordered" evidence="8">
    <location>
        <begin position="1"/>
        <end position="42"/>
    </location>
</feature>
<evidence type="ECO:0000256" key="1">
    <source>
        <dbReference type="ARBA" id="ARBA00004123"/>
    </source>
</evidence>
<feature type="compositionally biased region" description="Polar residues" evidence="8">
    <location>
        <begin position="174"/>
        <end position="184"/>
    </location>
</feature>
<evidence type="ECO:0000256" key="4">
    <source>
        <dbReference type="ARBA" id="ARBA00022806"/>
    </source>
</evidence>
<dbReference type="Pfam" id="PF01424">
    <property type="entry name" value="R3H"/>
    <property type="match status" value="1"/>
</dbReference>
<dbReference type="Gene3D" id="3.30.1370.50">
    <property type="entry name" value="R3H-like domain"/>
    <property type="match status" value="1"/>
</dbReference>
<feature type="compositionally biased region" description="Gly residues" evidence="8">
    <location>
        <begin position="1"/>
        <end position="16"/>
    </location>
</feature>
<keyword evidence="6" id="KW-0694">RNA-binding</keyword>
<feature type="compositionally biased region" description="Basic residues" evidence="8">
    <location>
        <begin position="17"/>
        <end position="31"/>
    </location>
</feature>
<dbReference type="Proteomes" id="UP001190700">
    <property type="component" value="Unassembled WGS sequence"/>
</dbReference>
<keyword evidence="3" id="KW-0378">Hydrolase</keyword>
<dbReference type="GO" id="GO:0016787">
    <property type="term" value="F:hydrolase activity"/>
    <property type="evidence" value="ECO:0007669"/>
    <property type="project" value="UniProtKB-KW"/>
</dbReference>
<dbReference type="InterPro" id="IPR036867">
    <property type="entry name" value="R3H_dom_sf"/>
</dbReference>
<dbReference type="GO" id="GO:0005524">
    <property type="term" value="F:ATP binding"/>
    <property type="evidence" value="ECO:0007669"/>
    <property type="project" value="UniProtKB-KW"/>
</dbReference>
<evidence type="ECO:0000256" key="5">
    <source>
        <dbReference type="ARBA" id="ARBA00022840"/>
    </source>
</evidence>
<evidence type="ECO:0000256" key="3">
    <source>
        <dbReference type="ARBA" id="ARBA00022801"/>
    </source>
</evidence>
<name>A0AAE0GN22_9CHLO</name>
<keyword evidence="11" id="KW-1185">Reference proteome</keyword>
<evidence type="ECO:0000313" key="10">
    <source>
        <dbReference type="EMBL" id="KAK3280401.1"/>
    </source>
</evidence>
<keyword evidence="5" id="KW-0067">ATP-binding</keyword>
<gene>
    <name evidence="10" type="ORF">CYMTET_11756</name>
</gene>
<keyword evidence="2" id="KW-0547">Nucleotide-binding</keyword>
<feature type="domain" description="R3H" evidence="9">
    <location>
        <begin position="41"/>
        <end position="104"/>
    </location>
</feature>
<reference evidence="10 11" key="1">
    <citation type="journal article" date="2015" name="Genome Biol. Evol.">
        <title>Comparative Genomics of a Bacterivorous Green Alga Reveals Evolutionary Causalities and Consequences of Phago-Mixotrophic Mode of Nutrition.</title>
        <authorList>
            <person name="Burns J.A."/>
            <person name="Paasch A."/>
            <person name="Narechania A."/>
            <person name="Kim E."/>
        </authorList>
    </citation>
    <scope>NUCLEOTIDE SEQUENCE [LARGE SCALE GENOMIC DNA]</scope>
    <source>
        <strain evidence="10 11">PLY_AMNH</strain>
    </source>
</reference>
<sequence length="184" mass="19790">MGRGGGPNGDKGAGKGGKGKGKGGGKGKGKGLRPGQRPVSEDARINIKQMLENFQISDETEMSFPPNLNNHDRAVVHAECLKFGYTSKSFGKGENRCVHVFKPKAKNIEEQDVHELALSSVSIQLLEAFVQVSIPRNTVQNRAAQTLAVVCNPSRSLQAATRDARTNPIPPLSQTPHTLQPRTT</sequence>
<feature type="region of interest" description="Disordered" evidence="8">
    <location>
        <begin position="158"/>
        <end position="184"/>
    </location>
</feature>
<evidence type="ECO:0000313" key="11">
    <source>
        <dbReference type="Proteomes" id="UP001190700"/>
    </source>
</evidence>
<protein>
    <recommendedName>
        <fullName evidence="9">R3H domain-containing protein</fullName>
    </recommendedName>
</protein>